<keyword evidence="4" id="KW-0808">Transferase</keyword>
<feature type="domain" description="Methyltransferase small" evidence="3">
    <location>
        <begin position="36"/>
        <end position="130"/>
    </location>
</feature>
<dbReference type="InterPro" id="IPR007848">
    <property type="entry name" value="Small_mtfrase_dom"/>
</dbReference>
<name>A0A0P1IA11_9RHOB</name>
<evidence type="ECO:0000256" key="1">
    <source>
        <dbReference type="ARBA" id="ARBA00022603"/>
    </source>
</evidence>
<dbReference type="SUPFAM" id="SSF53335">
    <property type="entry name" value="S-adenosyl-L-methionine-dependent methyltransferases"/>
    <property type="match status" value="1"/>
</dbReference>
<dbReference type="InterPro" id="IPR002052">
    <property type="entry name" value="DNA_methylase_N6_adenine_CS"/>
</dbReference>
<dbReference type="Proteomes" id="UP000051260">
    <property type="component" value="Unassembled WGS sequence"/>
</dbReference>
<dbReference type="RefSeq" id="WP_058281878.1">
    <property type="nucleotide sequence ID" value="NZ_CYUD01000006.1"/>
</dbReference>
<dbReference type="Gene3D" id="3.40.50.150">
    <property type="entry name" value="Vaccinia Virus protein VP39"/>
    <property type="match status" value="1"/>
</dbReference>
<keyword evidence="1 4" id="KW-0489">Methyltransferase</keyword>
<evidence type="ECO:0000256" key="2">
    <source>
        <dbReference type="ARBA" id="ARBA00022691"/>
    </source>
</evidence>
<evidence type="ECO:0000313" key="5">
    <source>
        <dbReference type="Proteomes" id="UP000051260"/>
    </source>
</evidence>
<dbReference type="PROSITE" id="PS00092">
    <property type="entry name" value="N6_MTASE"/>
    <property type="match status" value="1"/>
</dbReference>
<proteinExistence type="predicted"/>
<protein>
    <submittedName>
        <fullName evidence="4">N5-glutamine S-adenosyl-L-methionine-dependent methyltransferase</fullName>
    </submittedName>
</protein>
<dbReference type="AlphaFoldDB" id="A0A0P1IA11"/>
<evidence type="ECO:0000313" key="4">
    <source>
        <dbReference type="EMBL" id="CUK00630.1"/>
    </source>
</evidence>
<dbReference type="Pfam" id="PF05175">
    <property type="entry name" value="MTS"/>
    <property type="match status" value="1"/>
</dbReference>
<organism evidence="4 5">
    <name type="scientific">Ruegeria denitrificans</name>
    <dbReference type="NCBI Taxonomy" id="1715692"/>
    <lineage>
        <taxon>Bacteria</taxon>
        <taxon>Pseudomonadati</taxon>
        <taxon>Pseudomonadota</taxon>
        <taxon>Alphaproteobacteria</taxon>
        <taxon>Rhodobacterales</taxon>
        <taxon>Roseobacteraceae</taxon>
        <taxon>Ruegeria</taxon>
    </lineage>
</organism>
<evidence type="ECO:0000259" key="3">
    <source>
        <dbReference type="Pfam" id="PF05175"/>
    </source>
</evidence>
<dbReference type="GO" id="GO:0008170">
    <property type="term" value="F:N-methyltransferase activity"/>
    <property type="evidence" value="ECO:0007669"/>
    <property type="project" value="UniProtKB-ARBA"/>
</dbReference>
<dbReference type="InterPro" id="IPR029063">
    <property type="entry name" value="SAM-dependent_MTases_sf"/>
</dbReference>
<dbReference type="GO" id="GO:0008757">
    <property type="term" value="F:S-adenosylmethionine-dependent methyltransferase activity"/>
    <property type="evidence" value="ECO:0007669"/>
    <property type="project" value="UniProtKB-ARBA"/>
</dbReference>
<dbReference type="GO" id="GO:0003676">
    <property type="term" value="F:nucleic acid binding"/>
    <property type="evidence" value="ECO:0007669"/>
    <property type="project" value="InterPro"/>
</dbReference>
<keyword evidence="5" id="KW-1185">Reference proteome</keyword>
<dbReference type="InterPro" id="IPR050210">
    <property type="entry name" value="tRNA_Adenine-N(6)_MTase"/>
</dbReference>
<dbReference type="GO" id="GO:0032259">
    <property type="term" value="P:methylation"/>
    <property type="evidence" value="ECO:0007669"/>
    <property type="project" value="UniProtKB-KW"/>
</dbReference>
<keyword evidence="2" id="KW-0949">S-adenosyl-L-methionine</keyword>
<dbReference type="CDD" id="cd02440">
    <property type="entry name" value="AdoMet_MTases"/>
    <property type="match status" value="1"/>
</dbReference>
<reference evidence="5" key="1">
    <citation type="submission" date="2015-09" db="EMBL/GenBank/DDBJ databases">
        <authorList>
            <person name="Rodrigo-Torres L."/>
            <person name="Arahal D.R."/>
        </authorList>
    </citation>
    <scope>NUCLEOTIDE SEQUENCE [LARGE SCALE GENOMIC DNA]</scope>
    <source>
        <strain evidence="5">CECT 5091</strain>
    </source>
</reference>
<dbReference type="EMBL" id="CYUD01000006">
    <property type="protein sequence ID" value="CUK00630.1"/>
    <property type="molecule type" value="Genomic_DNA"/>
</dbReference>
<accession>A0A0P1IA11</accession>
<sequence length="257" mass="27176">MSDFSNNELTCNDFLNGRVRLWQPRSGYRAGVDPVLLAAAVPATCGHTVLELGCGAGAAILSLLARVPGLQGVGVELQAPYAELARRNAAENEAPLEVVEADLAALPADLKQRQFDHVIANPPYYRAGAHSAAADDGRAIALGEGTALDLWLDIAARRLAPRGYLHMIQKADRLPDMLAGCNGRLGSVEVLPLVARTGRAAELVILRARKGGKAAFQLHAPLILHAGDSHERDGESYTPQVSAVLRDGAVLPGFSSQ</sequence>
<gene>
    <name evidence="4" type="ORF">RUE5091_02153</name>
</gene>
<dbReference type="PANTHER" id="PTHR47739">
    <property type="entry name" value="TRNA1(VAL) (ADENINE(37)-N6)-METHYLTRANSFERASE"/>
    <property type="match status" value="1"/>
</dbReference>
<dbReference type="STRING" id="1715692.RUE5091_02153"/>
<dbReference type="OrthoDB" id="5489421at2"/>
<dbReference type="PANTHER" id="PTHR47739:SF1">
    <property type="entry name" value="TRNA1(VAL) (ADENINE(37)-N6)-METHYLTRANSFERASE"/>
    <property type="match status" value="1"/>
</dbReference>